<dbReference type="RefSeq" id="WP_111370624.1">
    <property type="nucleotide sequence ID" value="NZ_CP029480.1"/>
</dbReference>
<evidence type="ECO:0000256" key="1">
    <source>
        <dbReference type="SAM" id="Phobius"/>
    </source>
</evidence>
<feature type="transmembrane region" description="Helical" evidence="1">
    <location>
        <begin position="118"/>
        <end position="136"/>
    </location>
</feature>
<keyword evidence="1" id="KW-1133">Transmembrane helix</keyword>
<accession>A0A2Z4G8I5</accession>
<protein>
    <submittedName>
        <fullName evidence="2">Uncharacterized protein</fullName>
    </submittedName>
</protein>
<evidence type="ECO:0000313" key="3">
    <source>
        <dbReference type="Proteomes" id="UP000249873"/>
    </source>
</evidence>
<keyword evidence="1" id="KW-0472">Membrane</keyword>
<name>A0A2Z4G8I5_9BACT</name>
<proteinExistence type="predicted"/>
<dbReference type="AlphaFoldDB" id="A0A2Z4G8I5"/>
<gene>
    <name evidence="2" type="ORF">DJ013_04820</name>
</gene>
<feature type="transmembrane region" description="Helical" evidence="1">
    <location>
        <begin position="50"/>
        <end position="71"/>
    </location>
</feature>
<organism evidence="2 3">
    <name type="scientific">Arcticibacterium luteifluviistationis</name>
    <dbReference type="NCBI Taxonomy" id="1784714"/>
    <lineage>
        <taxon>Bacteria</taxon>
        <taxon>Pseudomonadati</taxon>
        <taxon>Bacteroidota</taxon>
        <taxon>Cytophagia</taxon>
        <taxon>Cytophagales</taxon>
        <taxon>Leadbetterellaceae</taxon>
        <taxon>Arcticibacterium</taxon>
    </lineage>
</organism>
<feature type="transmembrane region" description="Helical" evidence="1">
    <location>
        <begin position="83"/>
        <end position="106"/>
    </location>
</feature>
<keyword evidence="3" id="KW-1185">Reference proteome</keyword>
<reference evidence="2 3" key="1">
    <citation type="submission" date="2018-05" db="EMBL/GenBank/DDBJ databases">
        <title>Complete genome sequence of Arcticibacterium luteifluviistationis SM1504T, a cytophagaceae bacterium isolated from Arctic surface seawater.</title>
        <authorList>
            <person name="Li Y."/>
            <person name="Qin Q.-L."/>
        </authorList>
    </citation>
    <scope>NUCLEOTIDE SEQUENCE [LARGE SCALE GENOMIC DNA]</scope>
    <source>
        <strain evidence="2 3">SM1504</strain>
    </source>
</reference>
<keyword evidence="1" id="KW-0812">Transmembrane</keyword>
<evidence type="ECO:0000313" key="2">
    <source>
        <dbReference type="EMBL" id="AWV97522.1"/>
    </source>
</evidence>
<sequence>MNKLNKTLWYAIPFAMFIDSLMHCYLSGYFDGFGFESTIIGHAKMITMGFILSIIWDYPTYLAYVVVLYLAHNEISKLKGNVGFYWCPIFYGFLLFFISCLMAYVFGTKTHILREFFFLGRFLAGFFQGLLVWRLLSRS</sequence>
<dbReference type="EMBL" id="CP029480">
    <property type="protein sequence ID" value="AWV97522.1"/>
    <property type="molecule type" value="Genomic_DNA"/>
</dbReference>
<dbReference type="Proteomes" id="UP000249873">
    <property type="component" value="Chromosome"/>
</dbReference>
<dbReference type="KEGG" id="als:DJ013_04820"/>
<feature type="transmembrane region" description="Helical" evidence="1">
    <location>
        <begin position="7"/>
        <end position="30"/>
    </location>
</feature>